<accession>A0ABW1TU86</accession>
<dbReference type="Proteomes" id="UP001596270">
    <property type="component" value="Unassembled WGS sequence"/>
</dbReference>
<name>A0ABW1TU86_9BURK</name>
<organism evidence="1 2">
    <name type="scientific">Polaromonas aquatica</name>
    <dbReference type="NCBI Taxonomy" id="332657"/>
    <lineage>
        <taxon>Bacteria</taxon>
        <taxon>Pseudomonadati</taxon>
        <taxon>Pseudomonadota</taxon>
        <taxon>Betaproteobacteria</taxon>
        <taxon>Burkholderiales</taxon>
        <taxon>Comamonadaceae</taxon>
        <taxon>Polaromonas</taxon>
    </lineage>
</organism>
<gene>
    <name evidence="1" type="ORF">ACFQND_07695</name>
</gene>
<protein>
    <recommendedName>
        <fullName evidence="3">Carboxypeptidase regulatory-like domain-containing protein</fullName>
    </recommendedName>
</protein>
<proteinExistence type="predicted"/>
<evidence type="ECO:0000313" key="1">
    <source>
        <dbReference type="EMBL" id="MFC6281109.1"/>
    </source>
</evidence>
<dbReference type="EMBL" id="JBHSRS010000016">
    <property type="protein sequence ID" value="MFC6281109.1"/>
    <property type="molecule type" value="Genomic_DNA"/>
</dbReference>
<evidence type="ECO:0008006" key="3">
    <source>
        <dbReference type="Google" id="ProtNLM"/>
    </source>
</evidence>
<dbReference type="SUPFAM" id="SSF49478">
    <property type="entry name" value="Cna protein B-type domain"/>
    <property type="match status" value="1"/>
</dbReference>
<keyword evidence="2" id="KW-1185">Reference proteome</keyword>
<evidence type="ECO:0000313" key="2">
    <source>
        <dbReference type="Proteomes" id="UP001596270"/>
    </source>
</evidence>
<comment type="caution">
    <text evidence="1">The sequence shown here is derived from an EMBL/GenBank/DDBJ whole genome shotgun (WGS) entry which is preliminary data.</text>
</comment>
<reference evidence="2" key="1">
    <citation type="journal article" date="2019" name="Int. J. Syst. Evol. Microbiol.">
        <title>The Global Catalogue of Microorganisms (GCM) 10K type strain sequencing project: providing services to taxonomists for standard genome sequencing and annotation.</title>
        <authorList>
            <consortium name="The Broad Institute Genomics Platform"/>
            <consortium name="The Broad Institute Genome Sequencing Center for Infectious Disease"/>
            <person name="Wu L."/>
            <person name="Ma J."/>
        </authorList>
    </citation>
    <scope>NUCLEOTIDE SEQUENCE [LARGE SCALE GENOMIC DNA]</scope>
    <source>
        <strain evidence="2">CCUG 39402</strain>
    </source>
</reference>
<sequence length="415" mass="45463">MSYSRTQLHDFSSELYLPSADSLRSRDKLRLDGPIPAGWLPRLPVTLELQREQFESGRSSLGLAGRVAAYVNRTSISNQLSWQSSGGNTSASGVLQLSRRVGTIGLSGQLGYSLTPQVKLETIALSGDKRLGEAYLLNLGVVHSVGSKETMLTAGLNKSLGRYGLGLSTSYSSRGVFAVGLQLFIAMGWEPRQRQWRFDALPKADSGAASVRVFLDDNANGLMDAGEEPIENVALTVNGSRVPVRTNAAGLAWLDRLPIRQHVDIAVDTQTLEDPYWAPQRKGVRLVPRPGHVAEFDFPVILTSEIDGTVYLVDKRTKRGIGDVAIELLDLDRQVVSTIKSSSDGYYIVPAVVQGRYYLRISPEQLKQFDLIDPGERDISILPDGKFINGVDFLLSRNPAGSVPDLPREEARDKK</sequence>
<dbReference type="RefSeq" id="WP_371437466.1">
    <property type="nucleotide sequence ID" value="NZ_JBHSRS010000016.1"/>
</dbReference>